<comment type="caution">
    <text evidence="2">The sequence shown here is derived from an EMBL/GenBank/DDBJ whole genome shotgun (WGS) entry which is preliminary data.</text>
</comment>
<dbReference type="InterPro" id="IPR013103">
    <property type="entry name" value="RVT_2"/>
</dbReference>
<evidence type="ECO:0000313" key="3">
    <source>
        <dbReference type="Proteomes" id="UP000486351"/>
    </source>
</evidence>
<protein>
    <recommendedName>
        <fullName evidence="1">Reverse transcriptase Ty1/copia-type domain-containing protein</fullName>
    </recommendedName>
</protein>
<accession>A0A6G0PX73</accession>
<evidence type="ECO:0000259" key="1">
    <source>
        <dbReference type="Pfam" id="PF07727"/>
    </source>
</evidence>
<dbReference type="Proteomes" id="UP000486351">
    <property type="component" value="Unassembled WGS sequence"/>
</dbReference>
<reference evidence="2 3" key="1">
    <citation type="submission" date="2018-09" db="EMBL/GenBank/DDBJ databases">
        <title>Genomic investigation of the strawberry pathogen Phytophthora fragariae indicates pathogenicity is determined by transcriptional variation in three key races.</title>
        <authorList>
            <person name="Adams T.M."/>
            <person name="Armitage A.D."/>
            <person name="Sobczyk M.K."/>
            <person name="Bates H.J."/>
            <person name="Dunwell J.M."/>
            <person name="Nellist C.F."/>
            <person name="Harrison R.J."/>
        </authorList>
    </citation>
    <scope>NUCLEOTIDE SEQUENCE [LARGE SCALE GENOMIC DNA]</scope>
    <source>
        <strain evidence="2 3">NOV-77</strain>
    </source>
</reference>
<dbReference type="AlphaFoldDB" id="A0A6G0PX73"/>
<evidence type="ECO:0000313" key="2">
    <source>
        <dbReference type="EMBL" id="KAE9259512.1"/>
    </source>
</evidence>
<sequence length="75" mass="9041">MEEELASLREHGTWKLVARVKAKRQRVITNKWVYTIKRDAQGRIRRFKARLVIHGFRQQEGVDYTLCSTQRLTRR</sequence>
<feature type="domain" description="Reverse transcriptase Ty1/copia-type" evidence="1">
    <location>
        <begin position="13"/>
        <end position="65"/>
    </location>
</feature>
<gene>
    <name evidence="2" type="ORF">PF008_g33341</name>
</gene>
<organism evidence="2 3">
    <name type="scientific">Phytophthora fragariae</name>
    <dbReference type="NCBI Taxonomy" id="53985"/>
    <lineage>
        <taxon>Eukaryota</taxon>
        <taxon>Sar</taxon>
        <taxon>Stramenopiles</taxon>
        <taxon>Oomycota</taxon>
        <taxon>Peronosporomycetes</taxon>
        <taxon>Peronosporales</taxon>
        <taxon>Peronosporaceae</taxon>
        <taxon>Phytophthora</taxon>
    </lineage>
</organism>
<dbReference type="Pfam" id="PF07727">
    <property type="entry name" value="RVT_2"/>
    <property type="match status" value="1"/>
</dbReference>
<name>A0A6G0PX73_9STRA</name>
<dbReference type="EMBL" id="QXFY01012097">
    <property type="protein sequence ID" value="KAE9259512.1"/>
    <property type="molecule type" value="Genomic_DNA"/>
</dbReference>
<proteinExistence type="predicted"/>